<protein>
    <submittedName>
        <fullName evidence="1">Uncharacterized protein</fullName>
    </submittedName>
</protein>
<accession>A0A5S5DK89</accession>
<dbReference type="Proteomes" id="UP000325105">
    <property type="component" value="Unassembled WGS sequence"/>
</dbReference>
<comment type="caution">
    <text evidence="1">The sequence shown here is derived from an EMBL/GenBank/DDBJ whole genome shotgun (WGS) entry which is preliminary data.</text>
</comment>
<evidence type="ECO:0000313" key="2">
    <source>
        <dbReference type="Proteomes" id="UP000325105"/>
    </source>
</evidence>
<organism evidence="1 2">
    <name type="scientific">Sphingobacterium allocomposti</name>
    <dbReference type="NCBI Taxonomy" id="415956"/>
    <lineage>
        <taxon>Bacteria</taxon>
        <taxon>Pseudomonadati</taxon>
        <taxon>Bacteroidota</taxon>
        <taxon>Sphingobacteriia</taxon>
        <taxon>Sphingobacteriales</taxon>
        <taxon>Sphingobacteriaceae</taxon>
        <taxon>Sphingobacterium</taxon>
    </lineage>
</organism>
<sequence>MGFTYTSLLTIFFMELGDGNLMFLFMKQVPCSAVRKVSNPGIRIEVLF</sequence>
<dbReference type="EMBL" id="VNHX01000006">
    <property type="protein sequence ID" value="TYP96370.1"/>
    <property type="molecule type" value="Genomic_DNA"/>
</dbReference>
<evidence type="ECO:0000313" key="1">
    <source>
        <dbReference type="EMBL" id="TYP96370.1"/>
    </source>
</evidence>
<name>A0A5S5DK89_9SPHI</name>
<reference evidence="1 2" key="1">
    <citation type="submission" date="2019-07" db="EMBL/GenBank/DDBJ databases">
        <title>Genomic Encyclopedia of Archaeal and Bacterial Type Strains, Phase II (KMG-II): from individual species to whole genera.</title>
        <authorList>
            <person name="Goeker M."/>
        </authorList>
    </citation>
    <scope>NUCLEOTIDE SEQUENCE [LARGE SCALE GENOMIC DNA]</scope>
    <source>
        <strain evidence="1 2">DSM 18850</strain>
    </source>
</reference>
<keyword evidence="2" id="KW-1185">Reference proteome</keyword>
<gene>
    <name evidence="1" type="ORF">BC792_10678</name>
</gene>
<proteinExistence type="predicted"/>
<dbReference type="AlphaFoldDB" id="A0A5S5DK89"/>